<dbReference type="InterPro" id="IPR037224">
    <property type="entry name" value="PapC_N_sf"/>
</dbReference>
<sequence length="793" mass="86298">MLRKTLLACVISLGCSQMVRADNTETPIEFDRETLKSLGMDPEVAGYFAREARFLPGKRSVSLTINGDAVGSVIATFNESGQLCIDKTFMEQAKIRLPDRYQDGCYDYESEYPGTIITLVPAQELIQLVLPHEQLEKQQLDMGDFNSGGTAGLFNYTFLTSRNNYEGGHSDYSQLMLDGGLNINDWLFRSHQLISNSQGKYSSQNSQNYLQHTLMKWKTTMKAGEVSLNNRLLEGSSIYGIELAPEDALSESAVAVQVTGIASTAQARVEIRQQGILVYSTLVPAGPFTLTDIPLRNSSSDLNVTVQETDGTQRSFVVPATLYARNPGSPAGYYISAGRVSDNYARRPWVVSASGGWRIAPSHNASGGILVADGYQGIGLSLDSTLLPRTILTLQANQSVDRSNALQGQKYQLTASTSLPMDMALTASVIKKTLNYRDFTQTIDGDALDRNKYEYSLGIGWGNALAGTMSATLYETRAYNRDDRARFVSVNWGKSFDNFSLSANWQRQLNNGSSTQKSEDTLYVNISIPLGRHNINAWSQRKKGQDRYGLTTRGQLTEDTSYSLGTERDAQERQNNVSAGINTNLHYAQLSANASTSGSRRNSYSGTLQGGVVAHGSGVTLSPLAVRETFAIAQLDKPVAGVRLDTPQGPTWTDFSGQAVIPAVDAWKNSRVEISTETLPKNMDIGNGTRMLKQGKGSVGRVHFGVLTQRRVLLNVTLSNGQALPKGVAITDTAGNYLTTSVDDGVIFLNDVEGQKTLIAMLEKGTCRLTLSLPEVADVAAASFYESAKGVCQ</sequence>
<dbReference type="RefSeq" id="WP_271268342.1">
    <property type="nucleotide sequence ID" value="NZ_JAMGZJ010000076.1"/>
</dbReference>
<feature type="domain" description="PapC-like C-terminal" evidence="11">
    <location>
        <begin position="713"/>
        <end position="775"/>
    </location>
</feature>
<dbReference type="InterPro" id="IPR018030">
    <property type="entry name" value="Fimbrial_membr_usher_CS"/>
</dbReference>
<dbReference type="GO" id="GO:0009279">
    <property type="term" value="C:cell outer membrane"/>
    <property type="evidence" value="ECO:0007669"/>
    <property type="project" value="UniProtKB-SubCell"/>
</dbReference>
<evidence type="ECO:0000256" key="7">
    <source>
        <dbReference type="ARBA" id="ARBA00023136"/>
    </source>
</evidence>
<dbReference type="PROSITE" id="PS01151">
    <property type="entry name" value="FIMBRIAL_USHER"/>
    <property type="match status" value="1"/>
</dbReference>
<dbReference type="InterPro" id="IPR042186">
    <property type="entry name" value="FimD_plug_dom"/>
</dbReference>
<evidence type="ECO:0000256" key="5">
    <source>
        <dbReference type="ARBA" id="ARBA00022692"/>
    </source>
</evidence>
<dbReference type="Gene3D" id="3.10.20.410">
    <property type="match status" value="1"/>
</dbReference>
<evidence type="ECO:0000256" key="4">
    <source>
        <dbReference type="ARBA" id="ARBA00022452"/>
    </source>
</evidence>
<keyword evidence="4" id="KW-1134">Transmembrane beta strand</keyword>
<dbReference type="Pfam" id="PF13953">
    <property type="entry name" value="PapC_C"/>
    <property type="match status" value="1"/>
</dbReference>
<dbReference type="Proteomes" id="UP001061282">
    <property type="component" value="Unassembled WGS sequence"/>
</dbReference>
<dbReference type="PANTHER" id="PTHR30451:SF8">
    <property type="entry name" value="FIMBRIAL USHER PROTEIN"/>
    <property type="match status" value="1"/>
</dbReference>
<dbReference type="Pfam" id="PF13954">
    <property type="entry name" value="PapC_N"/>
    <property type="match status" value="1"/>
</dbReference>
<evidence type="ECO:0000256" key="8">
    <source>
        <dbReference type="ARBA" id="ARBA00023237"/>
    </source>
</evidence>
<keyword evidence="5 9" id="KW-0812">Transmembrane</keyword>
<evidence type="ECO:0000256" key="2">
    <source>
        <dbReference type="ARBA" id="ARBA00008064"/>
    </source>
</evidence>
<reference evidence="13" key="1">
    <citation type="submission" date="2022-05" db="EMBL/GenBank/DDBJ databases">
        <title>Description of a novel species of Leclercia; Leclercia tamurae and the Proposal for a Novel Genus Silvania gen. nov. Containing Two Novel Species Silvania hatchlandensis sp. nov. and Silvania confinis sp. nov. Isolated from the Rhizosphere of Oak.</title>
        <authorList>
            <person name="Maddock D.W."/>
            <person name="Brady C.L."/>
            <person name="Denman S."/>
            <person name="Arnold D."/>
        </authorList>
    </citation>
    <scope>NUCLEOTIDE SEQUENCE</scope>
    <source>
        <strain evidence="13">H4N4</strain>
    </source>
</reference>
<evidence type="ECO:0000259" key="12">
    <source>
        <dbReference type="Pfam" id="PF13954"/>
    </source>
</evidence>
<evidence type="ECO:0000256" key="9">
    <source>
        <dbReference type="RuleBase" id="RU003884"/>
    </source>
</evidence>
<keyword evidence="8 9" id="KW-0998">Cell outer membrane</keyword>
<dbReference type="NCBIfam" id="NF011832">
    <property type="entry name" value="PRK15304.1"/>
    <property type="match status" value="1"/>
</dbReference>
<comment type="similarity">
    <text evidence="2 9">Belongs to the fimbrial export usher family.</text>
</comment>
<evidence type="ECO:0000256" key="3">
    <source>
        <dbReference type="ARBA" id="ARBA00022448"/>
    </source>
</evidence>
<dbReference type="GO" id="GO:0009297">
    <property type="term" value="P:pilus assembly"/>
    <property type="evidence" value="ECO:0007669"/>
    <property type="project" value="InterPro"/>
</dbReference>
<dbReference type="InterPro" id="IPR025949">
    <property type="entry name" value="PapC-like_C"/>
</dbReference>
<keyword evidence="7 9" id="KW-0472">Membrane</keyword>
<evidence type="ECO:0000313" key="14">
    <source>
        <dbReference type="Proteomes" id="UP001061282"/>
    </source>
</evidence>
<keyword evidence="9" id="KW-1029">Fimbrium biogenesis</keyword>
<feature type="chain" id="PRO_5039938842" evidence="10">
    <location>
        <begin position="22"/>
        <end position="793"/>
    </location>
</feature>
<dbReference type="EMBL" id="JAMGZJ010000076">
    <property type="protein sequence ID" value="MCU6669791.1"/>
    <property type="molecule type" value="Genomic_DNA"/>
</dbReference>
<dbReference type="Gene3D" id="2.60.40.2070">
    <property type="match status" value="1"/>
</dbReference>
<dbReference type="GO" id="GO:0015473">
    <property type="term" value="F:fimbrial usher porin activity"/>
    <property type="evidence" value="ECO:0007669"/>
    <property type="project" value="InterPro"/>
</dbReference>
<organism evidence="13 14">
    <name type="scientific">Silvania confinis</name>
    <dbReference type="NCBI Taxonomy" id="2926470"/>
    <lineage>
        <taxon>Bacteria</taxon>
        <taxon>Pseudomonadati</taxon>
        <taxon>Pseudomonadota</taxon>
        <taxon>Gammaproteobacteria</taxon>
        <taxon>Enterobacterales</taxon>
        <taxon>Enterobacteriaceae</taxon>
        <taxon>Silvania</taxon>
    </lineage>
</organism>
<dbReference type="Gene3D" id="2.60.40.3110">
    <property type="match status" value="1"/>
</dbReference>
<dbReference type="PANTHER" id="PTHR30451">
    <property type="entry name" value="OUTER MEMBRANE USHER PROTEIN"/>
    <property type="match status" value="1"/>
</dbReference>
<feature type="domain" description="PapC N-terminal" evidence="12">
    <location>
        <begin position="29"/>
        <end position="158"/>
    </location>
</feature>
<keyword evidence="14" id="KW-1185">Reference proteome</keyword>
<protein>
    <submittedName>
        <fullName evidence="13">Fimbrial biogenesis usher protein</fullName>
    </submittedName>
</protein>
<evidence type="ECO:0000259" key="11">
    <source>
        <dbReference type="Pfam" id="PF13953"/>
    </source>
</evidence>
<name>A0A9J6QB89_9ENTR</name>
<dbReference type="InterPro" id="IPR000015">
    <property type="entry name" value="Fimb_usher"/>
</dbReference>
<gene>
    <name evidence="13" type="ORF">M8013_13660</name>
</gene>
<dbReference type="SUPFAM" id="SSF141729">
    <property type="entry name" value="FimD N-terminal domain-like"/>
    <property type="match status" value="1"/>
</dbReference>
<dbReference type="Pfam" id="PF00577">
    <property type="entry name" value="Usher"/>
    <property type="match status" value="1"/>
</dbReference>
<dbReference type="PROSITE" id="PS51257">
    <property type="entry name" value="PROKAR_LIPOPROTEIN"/>
    <property type="match status" value="1"/>
</dbReference>
<evidence type="ECO:0000256" key="6">
    <source>
        <dbReference type="ARBA" id="ARBA00022729"/>
    </source>
</evidence>
<keyword evidence="6 10" id="KW-0732">Signal</keyword>
<evidence type="ECO:0000313" key="13">
    <source>
        <dbReference type="EMBL" id="MCU6669791.1"/>
    </source>
</evidence>
<keyword evidence="3 9" id="KW-0813">Transport</keyword>
<dbReference type="Gene3D" id="2.60.40.2610">
    <property type="entry name" value="Outer membrane usher protein FimD, plug domain"/>
    <property type="match status" value="1"/>
</dbReference>
<comment type="subcellular location">
    <subcellularLocation>
        <location evidence="1 9">Cell outer membrane</location>
        <topology evidence="1 9">Multi-pass membrane protein</topology>
    </subcellularLocation>
</comment>
<evidence type="ECO:0000256" key="10">
    <source>
        <dbReference type="SAM" id="SignalP"/>
    </source>
</evidence>
<accession>A0A9J6QB89</accession>
<dbReference type="AlphaFoldDB" id="A0A9J6QB89"/>
<dbReference type="InterPro" id="IPR043142">
    <property type="entry name" value="PapC-like_C_sf"/>
</dbReference>
<feature type="signal peptide" evidence="10">
    <location>
        <begin position="1"/>
        <end position="21"/>
    </location>
</feature>
<comment type="caution">
    <text evidence="13">The sequence shown here is derived from an EMBL/GenBank/DDBJ whole genome shotgun (WGS) entry which is preliminary data.</text>
</comment>
<dbReference type="InterPro" id="IPR025885">
    <property type="entry name" value="PapC_N"/>
</dbReference>
<proteinExistence type="inferred from homology"/>
<evidence type="ECO:0000256" key="1">
    <source>
        <dbReference type="ARBA" id="ARBA00004571"/>
    </source>
</evidence>